<dbReference type="InterPro" id="IPR003607">
    <property type="entry name" value="HD/PDEase_dom"/>
</dbReference>
<dbReference type="SUPFAM" id="SSF109604">
    <property type="entry name" value="HD-domain/PDEase-like"/>
    <property type="match status" value="1"/>
</dbReference>
<keyword evidence="5" id="KW-1003">Cell membrane</keyword>
<dbReference type="AlphaFoldDB" id="A0A2N3G7Q1"/>
<dbReference type="PROSITE" id="PS51831">
    <property type="entry name" value="HD"/>
    <property type="match status" value="1"/>
</dbReference>
<feature type="transmembrane region" description="Helical" evidence="5">
    <location>
        <begin position="6"/>
        <end position="23"/>
    </location>
</feature>
<evidence type="ECO:0000313" key="9">
    <source>
        <dbReference type="EMBL" id="PKQ28614.1"/>
    </source>
</evidence>
<sequence>MEIIYTIIAVIAVLTGILVGFLGRKHLAEGRIAKSESHARKLVDEAKREVDNLRREALVEAKNEVFSMKEDADREIKSRRSDLQRLERRLGQREEALEDKEAEVEKRKKGIVSAEAQLESRKSKLVKVAAEQKKLLERVARMTVPEAKEYLMQTITEEVKRESAIFIKEEESRAREEAEKRARKIMSIAIQRCASDHVAETTVSVVPLPGDEIKGRIIGREGRNIRTFENVTGINLIIDDTPEAVVLSSFDPVRREIARLTLEKLIADGRIQPARIEEMYEKSKAEVENQIREAGEEAAFDVGISNLNKELVRAMGRLKYRTSYGQNVLVHSLEVAHLSGIMASELGIDPKLPKRAGFLHDLGKAISHEVEGSHALTGATLAKRLGESNSVIHAIEAHHGEVDVKTIEAVLVQAADAISAARPGARRETLQSYIKRLEKLETLADSFPGVERTFAMQAGREIRIVVQSDLVDDLQSVTLARDIAREVEDQLDYPGQIKITVIRETRAVEYAK</sequence>
<dbReference type="InterPro" id="IPR036612">
    <property type="entry name" value="KH_dom_type_1_sf"/>
</dbReference>
<dbReference type="PROSITE" id="PS50084">
    <property type="entry name" value="KH_TYPE_1"/>
    <property type="match status" value="1"/>
</dbReference>
<comment type="caution">
    <text evidence="9">The sequence shown here is derived from an EMBL/GenBank/DDBJ whole genome shotgun (WGS) entry which is preliminary data.</text>
</comment>
<dbReference type="HAMAP" id="MF_00335">
    <property type="entry name" value="RNase_Y"/>
    <property type="match status" value="1"/>
</dbReference>
<dbReference type="GO" id="GO:0004521">
    <property type="term" value="F:RNA endonuclease activity"/>
    <property type="evidence" value="ECO:0007669"/>
    <property type="project" value="UniProtKB-UniRule"/>
</dbReference>
<dbReference type="Gene3D" id="1.10.3210.10">
    <property type="entry name" value="Hypothetical protein af1432"/>
    <property type="match status" value="1"/>
</dbReference>
<keyword evidence="2 5" id="KW-0255">Endonuclease</keyword>
<evidence type="ECO:0000259" key="8">
    <source>
        <dbReference type="PROSITE" id="PS51831"/>
    </source>
</evidence>
<feature type="domain" description="HD" evidence="8">
    <location>
        <begin position="328"/>
        <end position="421"/>
    </location>
</feature>
<reference evidence="9 10" key="1">
    <citation type="journal article" date="2017" name="ISME J.">
        <title>Potential for microbial H2 and metal transformations associated with novel bacteria and archaea in deep terrestrial subsurface sediments.</title>
        <authorList>
            <person name="Hernsdorf A.W."/>
            <person name="Amano Y."/>
            <person name="Miyakawa K."/>
            <person name="Ise K."/>
            <person name="Suzuki Y."/>
            <person name="Anantharaman K."/>
            <person name="Probst A."/>
            <person name="Burstein D."/>
            <person name="Thomas B.C."/>
            <person name="Banfield J.F."/>
        </authorList>
    </citation>
    <scope>NUCLEOTIDE SEQUENCE [LARGE SCALE GENOMIC DNA]</scope>
    <source>
        <strain evidence="9">HGW-Actinobacteria-3</strain>
    </source>
</reference>
<accession>A0A2N3G7Q1</accession>
<evidence type="ECO:0000313" key="10">
    <source>
        <dbReference type="Proteomes" id="UP000233654"/>
    </source>
</evidence>
<dbReference type="NCBIfam" id="TIGR03319">
    <property type="entry name" value="RNase_Y"/>
    <property type="match status" value="1"/>
</dbReference>
<keyword evidence="4 5" id="KW-0694">RNA-binding</keyword>
<evidence type="ECO:0000256" key="3">
    <source>
        <dbReference type="ARBA" id="ARBA00022801"/>
    </source>
</evidence>
<keyword evidence="5" id="KW-0472">Membrane</keyword>
<dbReference type="SUPFAM" id="SSF54791">
    <property type="entry name" value="Eukaryotic type KH-domain (KH-domain type I)"/>
    <property type="match status" value="1"/>
</dbReference>
<evidence type="ECO:0000256" key="2">
    <source>
        <dbReference type="ARBA" id="ARBA00022759"/>
    </source>
</evidence>
<organism evidence="9 10">
    <name type="scientific">Candidatus Anoxymicrobium japonicum</name>
    <dbReference type="NCBI Taxonomy" id="2013648"/>
    <lineage>
        <taxon>Bacteria</taxon>
        <taxon>Bacillati</taxon>
        <taxon>Actinomycetota</taxon>
        <taxon>Candidatus Geothermincolia</taxon>
        <taxon>Candidatus Geothermincolales</taxon>
        <taxon>Candidatus Anoxymicrobiaceae</taxon>
        <taxon>Candidatus Anoxymicrobium</taxon>
    </lineage>
</organism>
<keyword evidence="1 5" id="KW-0540">Nuclease</keyword>
<keyword evidence="5" id="KW-1133">Transmembrane helix</keyword>
<dbReference type="InterPro" id="IPR022711">
    <property type="entry name" value="RNase_Y_N"/>
</dbReference>
<comment type="subcellular location">
    <subcellularLocation>
        <location evidence="5">Cell membrane</location>
        <topology evidence="5">Single-pass membrane protein</topology>
    </subcellularLocation>
</comment>
<dbReference type="Pfam" id="PF01966">
    <property type="entry name" value="HD"/>
    <property type="match status" value="1"/>
</dbReference>
<dbReference type="InterPro" id="IPR006675">
    <property type="entry name" value="HDIG_dom"/>
</dbReference>
<keyword evidence="5" id="KW-0812">Transmembrane</keyword>
<dbReference type="PANTHER" id="PTHR12826:SF15">
    <property type="entry name" value="RIBONUCLEASE Y"/>
    <property type="match status" value="1"/>
</dbReference>
<dbReference type="SMART" id="SM00471">
    <property type="entry name" value="HDc"/>
    <property type="match status" value="1"/>
</dbReference>
<evidence type="ECO:0000256" key="5">
    <source>
        <dbReference type="HAMAP-Rule" id="MF_00335"/>
    </source>
</evidence>
<keyword evidence="7" id="KW-0175">Coiled coil</keyword>
<comment type="function">
    <text evidence="5">Endoribonuclease that initiates mRNA decay.</text>
</comment>
<proteinExistence type="inferred from homology"/>
<dbReference type="InterPro" id="IPR006674">
    <property type="entry name" value="HD_domain"/>
</dbReference>
<dbReference type="EMBL" id="PHEX01000010">
    <property type="protein sequence ID" value="PKQ28614.1"/>
    <property type="molecule type" value="Genomic_DNA"/>
</dbReference>
<dbReference type="Proteomes" id="UP000233654">
    <property type="component" value="Unassembled WGS sequence"/>
</dbReference>
<dbReference type="GO" id="GO:0016787">
    <property type="term" value="F:hydrolase activity"/>
    <property type="evidence" value="ECO:0007669"/>
    <property type="project" value="UniProtKB-KW"/>
</dbReference>
<dbReference type="NCBIfam" id="TIGR00277">
    <property type="entry name" value="HDIG"/>
    <property type="match status" value="1"/>
</dbReference>
<dbReference type="FunFam" id="1.10.3210.10:FF:000013">
    <property type="entry name" value="Ribonuclease Y"/>
    <property type="match status" value="1"/>
</dbReference>
<evidence type="ECO:0000256" key="4">
    <source>
        <dbReference type="ARBA" id="ARBA00022884"/>
    </source>
</evidence>
<protein>
    <recommendedName>
        <fullName evidence="5 6">Ribonuclease Y</fullName>
        <shortName evidence="5">RNase Y</shortName>
        <ecNumber evidence="5 6">3.1.-.-</ecNumber>
    </recommendedName>
</protein>
<dbReference type="GO" id="GO:0005886">
    <property type="term" value="C:plasma membrane"/>
    <property type="evidence" value="ECO:0007669"/>
    <property type="project" value="UniProtKB-SubCell"/>
</dbReference>
<keyword evidence="3 5" id="KW-0378">Hydrolase</keyword>
<evidence type="ECO:0000256" key="1">
    <source>
        <dbReference type="ARBA" id="ARBA00022722"/>
    </source>
</evidence>
<dbReference type="CDD" id="cd22431">
    <property type="entry name" value="KH-I_RNaseY"/>
    <property type="match status" value="1"/>
</dbReference>
<name>A0A2N3G7Q1_9ACTN</name>
<dbReference type="EC" id="3.1.-.-" evidence="5 6"/>
<dbReference type="GO" id="GO:0003723">
    <property type="term" value="F:RNA binding"/>
    <property type="evidence" value="ECO:0007669"/>
    <property type="project" value="UniProtKB-UniRule"/>
</dbReference>
<dbReference type="PANTHER" id="PTHR12826">
    <property type="entry name" value="RIBONUCLEASE Y"/>
    <property type="match status" value="1"/>
</dbReference>
<gene>
    <name evidence="5 9" type="primary">rny</name>
    <name evidence="9" type="ORF">CVT63_01850</name>
</gene>
<dbReference type="GO" id="GO:0006402">
    <property type="term" value="P:mRNA catabolic process"/>
    <property type="evidence" value="ECO:0007669"/>
    <property type="project" value="UniProtKB-UniRule"/>
</dbReference>
<feature type="coiled-coil region" evidence="7">
    <location>
        <begin position="36"/>
        <end position="117"/>
    </location>
</feature>
<dbReference type="Pfam" id="PF12072">
    <property type="entry name" value="RNase_Y_N"/>
    <property type="match status" value="1"/>
</dbReference>
<dbReference type="CDD" id="cd00077">
    <property type="entry name" value="HDc"/>
    <property type="match status" value="1"/>
</dbReference>
<dbReference type="InterPro" id="IPR017705">
    <property type="entry name" value="Ribonuclease_Y"/>
</dbReference>
<evidence type="ECO:0000256" key="6">
    <source>
        <dbReference type="NCBIfam" id="TIGR03319"/>
    </source>
</evidence>
<comment type="similarity">
    <text evidence="5">Belongs to the RNase Y family.</text>
</comment>
<evidence type="ECO:0000256" key="7">
    <source>
        <dbReference type="SAM" id="Coils"/>
    </source>
</evidence>